<dbReference type="SUPFAM" id="SSF52540">
    <property type="entry name" value="P-loop containing nucleoside triphosphate hydrolases"/>
    <property type="match status" value="1"/>
</dbReference>
<dbReference type="GO" id="GO:0000055">
    <property type="term" value="P:ribosomal large subunit export from nucleus"/>
    <property type="evidence" value="ECO:0007669"/>
    <property type="project" value="TreeGrafter"/>
</dbReference>
<evidence type="ECO:0000259" key="3">
    <source>
        <dbReference type="PROSITE" id="PS50234"/>
    </source>
</evidence>
<gene>
    <name evidence="4" type="ORF">EZS28_010148</name>
</gene>
<dbReference type="GO" id="GO:0030687">
    <property type="term" value="C:preribosome, large subunit precursor"/>
    <property type="evidence" value="ECO:0007669"/>
    <property type="project" value="TreeGrafter"/>
</dbReference>
<dbReference type="InterPro" id="IPR036465">
    <property type="entry name" value="vWFA_dom_sf"/>
</dbReference>
<dbReference type="GO" id="GO:0000027">
    <property type="term" value="P:ribosomal large subunit assembly"/>
    <property type="evidence" value="ECO:0007669"/>
    <property type="project" value="TreeGrafter"/>
</dbReference>
<dbReference type="Proteomes" id="UP000324800">
    <property type="component" value="Unassembled WGS sequence"/>
</dbReference>
<dbReference type="Gene3D" id="3.40.50.410">
    <property type="entry name" value="von Willebrand factor, type A domain"/>
    <property type="match status" value="1"/>
</dbReference>
<dbReference type="PANTHER" id="PTHR48103">
    <property type="entry name" value="MIDASIN-RELATED"/>
    <property type="match status" value="1"/>
</dbReference>
<dbReference type="Gene3D" id="3.40.50.300">
    <property type="entry name" value="P-loop containing nucleotide triphosphate hydrolases"/>
    <property type="match status" value="1"/>
</dbReference>
<protein>
    <recommendedName>
        <fullName evidence="3">VWFA domain-containing protein</fullName>
    </recommendedName>
</protein>
<proteinExistence type="predicted"/>
<feature type="non-terminal residue" evidence="4">
    <location>
        <position position="1"/>
    </location>
</feature>
<sequence length="1796" mass="199472">LTITEYIRWCRTAVSLHELQHFEAIKAAGIAALRTIVDALPDNDRRYKTKEVLNKCIPKRLGYIIVTDAKERPVQKREEVLVYQESPTKQKQLVSKLSVLQIPIHPDAQIEVLDSVIWTRSAVDMADALFTAIAAKAITIFEGSPGRGKTAVAKAVLEALGLQCTRINISPTTTVEDLFGRDMSQADPEGGGFTTREKIQLGPQSIKNIPDFSIKQREQENQDLNNREIEGNEVDCVGVICGKFVKAEVVEKLLEKVENLNPPEFPPLSEKQENRNPISLQGLLNQVQEKLNNSVNKFQTIKNPSELNLLLIQIPSLASKIIIAVQCAGNQNISKLVSRLGILTIICQELQQSKENMQLFQVQIQKSVQGCYRVWSSLIKVGISPPPELNLSSDILHQIQSSGVSTQNVEISQIPECQLQHGVWLSQAEKDARNLNVRTQTKFGNKSLHIAINENIKTVGVQYESSDRKSARTDRMCKQSNLDQGLVQVNPINTNNPELSDDKMAVAIRDAIVEKPPQEQLIEGEEFVLQKVNLDKVQTKSIQADIDLLLKGKKVEDLLIMEYESVRRAPKGKDNKKKVSEGRAVVPLDGTQDRHEANSIENRPEIIELHDLSLQIQSLLYALIAQLILPYNLNQIIPYTLQDTEVSLMVDISASMTKLSKLKQMGAMILASGISSVLSSFGIHLYHYAFADREAIWKLTDSNHHNPQEDLIRLIDALREGGRPGSCPLDAAITSQNEWALRQNSPTREIQVAPNHLTIIISDFISAQIFDEDRDWSNENIGRCILISFNTDLNKTILDEKKVPREIYENGLIPKFSPNKDVIAINFNPNELFLEDNLKDSINLSKILSEIAKRIIAKSDQKDPVKQKSTSLTICAPVQDQTLFWENLAEVHKDQIKSNKNEERTQNDFFIQIEPIFSFALVALNTSEKTILLQEPKNFETDNKWLEHQGAQENKSPFYGISREVATKALTHSLVPNRAAGKEPSASSGQLWIPGLRRFIQSGFTYPNLFLKKCKRNQKAYSITFVIDNTQRIFSPLNIQHSVTTIASLIGSIALIPDGDEIVVDVIAASDGKANLLIQNIQQRQLSDRSLISDILRTVDKIAGKESGLGIGLASALQLTSRRSGVGFGRRIVAFTDSIASNVSDVSTLRQALHDCDSSQIDVLGVGLGIAPLQLPLLFPIALYAPNPADLGQAMAVALGVSGVGSSGNIIPRQLYSKINEDRLKRIERLLCGNPNICPILAKNIKERELSLDFFETFGDTDLLYMKGTAAGLSQNAEKEPYHDGAFEGFQILVVCLYLGANEEYKEKQDLFKQAVFDSQCGAVLRRKGFNYKFVCSYGEGLIELIRVENDRCPYTQLWLFSSPGFGELPEEAKDKDTNKIVPFLEAVADFWRGGGGLFLFCDNHPYNFEANYLLSKHFNFIHGGRSGISIIRLGGIYDGLNQIQVSPTEAATKGSFNPILKLDAPGPAKQRSTLRPGLIKFSEGNTISFAVDDKDQPLTTAEQLWPFTPFAWTSENVTPPRPFILFFDPKIPPESEAMYCSDTCQGATPSPGPIVLHGGFTSAFSEFGEDQKGMGRLVVSISCWLTRFEERLYASKINGSLLLTTSPALTKHYSTPTFAGWRPKPVTSRLRHSILALDSSGSMSGDPYSKLIVVSNQYIDIQTKNGGIISVFTHSHEVKTIYEQGNRQLGPKEGFDSGGNNFGLAIRKAIEIARKNQPQYECRLLFFTDGGCCDCFTNDCNQLDAMGVQIDVIGFGSLSEKVLGLLTRGGGKVTIGKTMEEVMEYFKIIAATKQK</sequence>
<evidence type="ECO:0000313" key="4">
    <source>
        <dbReference type="EMBL" id="KAA6394322.1"/>
    </source>
</evidence>
<dbReference type="InterPro" id="IPR027417">
    <property type="entry name" value="P-loop_NTPase"/>
</dbReference>
<keyword evidence="2" id="KW-0067">ATP-binding</keyword>
<organism evidence="4 5">
    <name type="scientific">Streblomastix strix</name>
    <dbReference type="NCBI Taxonomy" id="222440"/>
    <lineage>
        <taxon>Eukaryota</taxon>
        <taxon>Metamonada</taxon>
        <taxon>Preaxostyla</taxon>
        <taxon>Oxymonadida</taxon>
        <taxon>Streblomastigidae</taxon>
        <taxon>Streblomastix</taxon>
    </lineage>
</organism>
<dbReference type="SMART" id="SM00327">
    <property type="entry name" value="VWA"/>
    <property type="match status" value="2"/>
</dbReference>
<accession>A0A5J4WIA7</accession>
<keyword evidence="1" id="KW-0547">Nucleotide-binding</keyword>
<evidence type="ECO:0000256" key="2">
    <source>
        <dbReference type="ARBA" id="ARBA00022840"/>
    </source>
</evidence>
<dbReference type="SUPFAM" id="SSF53300">
    <property type="entry name" value="vWA-like"/>
    <property type="match status" value="2"/>
</dbReference>
<dbReference type="InterPro" id="IPR002035">
    <property type="entry name" value="VWF_A"/>
</dbReference>
<evidence type="ECO:0000256" key="1">
    <source>
        <dbReference type="ARBA" id="ARBA00022741"/>
    </source>
</evidence>
<name>A0A5J4WIA7_9EUKA</name>
<dbReference type="OrthoDB" id="2343366at2759"/>
<dbReference type="EMBL" id="SNRW01001973">
    <property type="protein sequence ID" value="KAA6394322.1"/>
    <property type="molecule type" value="Genomic_DNA"/>
</dbReference>
<dbReference type="GO" id="GO:0005524">
    <property type="term" value="F:ATP binding"/>
    <property type="evidence" value="ECO:0007669"/>
    <property type="project" value="UniProtKB-KW"/>
</dbReference>
<feature type="domain" description="VWFA" evidence="3">
    <location>
        <begin position="1022"/>
        <end position="1219"/>
    </location>
</feature>
<reference evidence="4 5" key="1">
    <citation type="submission" date="2019-03" db="EMBL/GenBank/DDBJ databases">
        <title>Single cell metagenomics reveals metabolic interactions within the superorganism composed of flagellate Streblomastix strix and complex community of Bacteroidetes bacteria on its surface.</title>
        <authorList>
            <person name="Treitli S.C."/>
            <person name="Kolisko M."/>
            <person name="Husnik F."/>
            <person name="Keeling P."/>
            <person name="Hampl V."/>
        </authorList>
    </citation>
    <scope>NUCLEOTIDE SEQUENCE [LARGE SCALE GENOMIC DNA]</scope>
    <source>
        <strain evidence="4">ST1C</strain>
    </source>
</reference>
<comment type="caution">
    <text evidence="4">The sequence shown here is derived from an EMBL/GenBank/DDBJ whole genome shotgun (WGS) entry which is preliminary data.</text>
</comment>
<dbReference type="CDD" id="cd00198">
    <property type="entry name" value="vWFA"/>
    <property type="match status" value="2"/>
</dbReference>
<dbReference type="PANTHER" id="PTHR48103:SF2">
    <property type="entry name" value="MIDASIN"/>
    <property type="match status" value="1"/>
</dbReference>
<dbReference type="PROSITE" id="PS50234">
    <property type="entry name" value="VWFA"/>
    <property type="match status" value="1"/>
</dbReference>
<dbReference type="GO" id="GO:0005634">
    <property type="term" value="C:nucleus"/>
    <property type="evidence" value="ECO:0007669"/>
    <property type="project" value="TreeGrafter"/>
</dbReference>
<evidence type="ECO:0000313" key="5">
    <source>
        <dbReference type="Proteomes" id="UP000324800"/>
    </source>
</evidence>